<feature type="domain" description="ABC-type transport auxiliary lipoprotein component" evidence="2">
    <location>
        <begin position="26"/>
        <end position="176"/>
    </location>
</feature>
<dbReference type="SUPFAM" id="SSF159594">
    <property type="entry name" value="XCC0632-like"/>
    <property type="match status" value="1"/>
</dbReference>
<dbReference type="InterPro" id="IPR005586">
    <property type="entry name" value="ABC_trans_aux"/>
</dbReference>
<protein>
    <submittedName>
        <fullName evidence="3">Membrane integrity-associated transporter subunit PqiC</fullName>
    </submittedName>
</protein>
<keyword evidence="1" id="KW-0732">Signal</keyword>
<feature type="chain" id="PRO_5045943326" evidence="1">
    <location>
        <begin position="20"/>
        <end position="187"/>
    </location>
</feature>
<dbReference type="Proteomes" id="UP001500171">
    <property type="component" value="Unassembled WGS sequence"/>
</dbReference>
<name>A0ABP9MZG2_9GAMM</name>
<dbReference type="Gene3D" id="3.40.50.10610">
    <property type="entry name" value="ABC-type transport auxiliary lipoprotein component"/>
    <property type="match status" value="1"/>
</dbReference>
<dbReference type="EMBL" id="BAABHY010000001">
    <property type="protein sequence ID" value="GAA5104606.1"/>
    <property type="molecule type" value="Genomic_DNA"/>
</dbReference>
<comment type="caution">
    <text evidence="3">The sequence shown here is derived from an EMBL/GenBank/DDBJ whole genome shotgun (WGS) entry which is preliminary data.</text>
</comment>
<accession>A0ABP9MZG2</accession>
<dbReference type="Pfam" id="PF03886">
    <property type="entry name" value="ABC_trans_aux"/>
    <property type="match status" value="1"/>
</dbReference>
<sequence length="187" mass="21250">MKKSIITLLLLFIVGCSSSIPNKTYYQLDSDFSDSKVLQARKVNDAIVIEEIKVANYLDKNGIVYQTGELEYTTANNNLWLTSLSDQITQRLVQDLSILLPNYLVTTQPANHPKLTVKLFIDAFHGVYTGDAVIKGRWQMTNNKNEVITKNFDYTLRLGEDGYLALVKTLSKGWQEEEIDLVRSLKL</sequence>
<evidence type="ECO:0000259" key="2">
    <source>
        <dbReference type="Pfam" id="PF03886"/>
    </source>
</evidence>
<gene>
    <name evidence="3" type="primary">pqiC</name>
    <name evidence="3" type="ORF">GCM10023211_02520</name>
</gene>
<feature type="signal peptide" evidence="1">
    <location>
        <begin position="1"/>
        <end position="19"/>
    </location>
</feature>
<keyword evidence="4" id="KW-1185">Reference proteome</keyword>
<proteinExistence type="predicted"/>
<reference evidence="4" key="1">
    <citation type="journal article" date="2019" name="Int. J. Syst. Evol. Microbiol.">
        <title>The Global Catalogue of Microorganisms (GCM) 10K type strain sequencing project: providing services to taxonomists for standard genome sequencing and annotation.</title>
        <authorList>
            <consortium name="The Broad Institute Genomics Platform"/>
            <consortium name="The Broad Institute Genome Sequencing Center for Infectious Disease"/>
            <person name="Wu L."/>
            <person name="Ma J."/>
        </authorList>
    </citation>
    <scope>NUCLEOTIDE SEQUENCE [LARGE SCALE GENOMIC DNA]</scope>
    <source>
        <strain evidence="4">JCM 18050</strain>
    </source>
</reference>
<dbReference type="RefSeq" id="WP_345487911.1">
    <property type="nucleotide sequence ID" value="NZ_BAABHY010000001.1"/>
</dbReference>
<evidence type="ECO:0000256" key="1">
    <source>
        <dbReference type="SAM" id="SignalP"/>
    </source>
</evidence>
<evidence type="ECO:0000313" key="4">
    <source>
        <dbReference type="Proteomes" id="UP001500171"/>
    </source>
</evidence>
<organism evidence="3 4">
    <name type="scientific">Orbus sasakiae</name>
    <dbReference type="NCBI Taxonomy" id="1078475"/>
    <lineage>
        <taxon>Bacteria</taxon>
        <taxon>Pseudomonadati</taxon>
        <taxon>Pseudomonadota</taxon>
        <taxon>Gammaproteobacteria</taxon>
        <taxon>Orbales</taxon>
        <taxon>Orbaceae</taxon>
        <taxon>Orbus</taxon>
    </lineage>
</organism>
<evidence type="ECO:0000313" key="3">
    <source>
        <dbReference type="EMBL" id="GAA5104606.1"/>
    </source>
</evidence>
<dbReference type="PROSITE" id="PS51257">
    <property type="entry name" value="PROKAR_LIPOPROTEIN"/>
    <property type="match status" value="1"/>
</dbReference>